<organism evidence="2 3">
    <name type="scientific">Trichomalopsis sarcophagae</name>
    <dbReference type="NCBI Taxonomy" id="543379"/>
    <lineage>
        <taxon>Eukaryota</taxon>
        <taxon>Metazoa</taxon>
        <taxon>Ecdysozoa</taxon>
        <taxon>Arthropoda</taxon>
        <taxon>Hexapoda</taxon>
        <taxon>Insecta</taxon>
        <taxon>Pterygota</taxon>
        <taxon>Neoptera</taxon>
        <taxon>Endopterygota</taxon>
        <taxon>Hymenoptera</taxon>
        <taxon>Apocrita</taxon>
        <taxon>Proctotrupomorpha</taxon>
        <taxon>Chalcidoidea</taxon>
        <taxon>Pteromalidae</taxon>
        <taxon>Pteromalinae</taxon>
        <taxon>Trichomalopsis</taxon>
    </lineage>
</organism>
<keyword evidence="3" id="KW-1185">Reference proteome</keyword>
<dbReference type="OrthoDB" id="5949187at2759"/>
<keyword evidence="1" id="KW-0732">Signal</keyword>
<comment type="caution">
    <text evidence="2">The sequence shown here is derived from an EMBL/GenBank/DDBJ whole genome shotgun (WGS) entry which is preliminary data.</text>
</comment>
<dbReference type="PANTHER" id="PTHR33539:SF1">
    <property type="entry name" value="UPF0764 PROTEIN C16ORF89"/>
    <property type="match status" value="1"/>
</dbReference>
<dbReference type="Proteomes" id="UP000215335">
    <property type="component" value="Unassembled WGS sequence"/>
</dbReference>
<gene>
    <name evidence="2" type="ORF">TSAR_015951</name>
</gene>
<evidence type="ECO:0008006" key="4">
    <source>
        <dbReference type="Google" id="ProtNLM"/>
    </source>
</evidence>
<dbReference type="GO" id="GO:0016020">
    <property type="term" value="C:membrane"/>
    <property type="evidence" value="ECO:0007669"/>
    <property type="project" value="TreeGrafter"/>
</dbReference>
<feature type="signal peptide" evidence="1">
    <location>
        <begin position="1"/>
        <end position="22"/>
    </location>
</feature>
<dbReference type="AlphaFoldDB" id="A0A232F335"/>
<dbReference type="EMBL" id="NNAY01001163">
    <property type="protein sequence ID" value="OXU24929.1"/>
    <property type="molecule type" value="Genomic_DNA"/>
</dbReference>
<proteinExistence type="predicted"/>
<evidence type="ECO:0000313" key="2">
    <source>
        <dbReference type="EMBL" id="OXU24929.1"/>
    </source>
</evidence>
<sequence length="336" mass="38727">MDVKLIFLIFLYICSITHQVISAKFDTNKFERKMLALMKVLKYSIERPEQMNMDTTFGVTFAQANIQAALRHKNVMYLDTYQKDVLENLLELSEDTRNLLHTYEKLPNKNVQELSFQLNRPEIWIKPIVWKKLDLTDKPLPNPDLTVDETVESMFRGHPQEAESDYCFINLVNHCEFPNECRDLIVHNDNATTGYPLTHRLLMIQLMNALGCETKITQFTPYLVYEFCSLILQDLVNLEAMGFPHVGKDLASEQIFLCGMEGYLDFLNEHYEQLLLDWQHPSGCYSGIGHSVDYNWAKTRVRRSGGFTDFGCVNHATGLGAAALALLIRKDIELMV</sequence>
<name>A0A232F335_9HYME</name>
<feature type="chain" id="PRO_5012669402" description="Secreted protein" evidence="1">
    <location>
        <begin position="23"/>
        <end position="336"/>
    </location>
</feature>
<accession>A0A232F335</accession>
<dbReference type="Pfam" id="PF15882">
    <property type="entry name" value="DUF4735"/>
    <property type="match status" value="1"/>
</dbReference>
<dbReference type="STRING" id="543379.A0A232F335"/>
<protein>
    <recommendedName>
        <fullName evidence="4">Secreted protein</fullName>
    </recommendedName>
</protein>
<evidence type="ECO:0000256" key="1">
    <source>
        <dbReference type="SAM" id="SignalP"/>
    </source>
</evidence>
<dbReference type="PANTHER" id="PTHR33539">
    <property type="entry name" value="UPF0764 PROTEIN C16ORF89"/>
    <property type="match status" value="1"/>
</dbReference>
<evidence type="ECO:0000313" key="3">
    <source>
        <dbReference type="Proteomes" id="UP000215335"/>
    </source>
</evidence>
<dbReference type="InterPro" id="IPR031751">
    <property type="entry name" value="DUF4735"/>
</dbReference>
<dbReference type="GO" id="GO:0005829">
    <property type="term" value="C:cytosol"/>
    <property type="evidence" value="ECO:0007669"/>
    <property type="project" value="TreeGrafter"/>
</dbReference>
<reference evidence="2 3" key="1">
    <citation type="journal article" date="2017" name="Curr. Biol.">
        <title>The Evolution of Venom by Co-option of Single-Copy Genes.</title>
        <authorList>
            <person name="Martinson E.O."/>
            <person name="Mrinalini"/>
            <person name="Kelkar Y.D."/>
            <person name="Chang C.H."/>
            <person name="Werren J.H."/>
        </authorList>
    </citation>
    <scope>NUCLEOTIDE SEQUENCE [LARGE SCALE GENOMIC DNA]</scope>
    <source>
        <strain evidence="2 3">Alberta</strain>
        <tissue evidence="2">Whole body</tissue>
    </source>
</reference>